<dbReference type="Proteomes" id="UP000261640">
    <property type="component" value="Unplaced"/>
</dbReference>
<comment type="subcellular location">
    <subcellularLocation>
        <location evidence="1">Endoplasmic reticulum membrane</location>
        <topology evidence="1">Multi-pass membrane protein</topology>
    </subcellularLocation>
</comment>
<evidence type="ECO:0000256" key="12">
    <source>
        <dbReference type="ARBA" id="ARBA00022989"/>
    </source>
</evidence>
<keyword evidence="13" id="KW-0007">Acetylation</keyword>
<sequence length="318" mass="36806">SKTVMDLLALEAKNIKAPEPEKKTAPRPKPKPPKKAKRIVYFEVEIVDLKTKEKLLLLDKVEPTATILEIKALFHKSYPKWYPARQSLRLDPKAKCLRDEDILQTLPVGTTASFYFSDLGPQVTRGTVFLTECVGPLIIYLMFYFRLPFIYAPKYDFSSSKHWVVHLACMCHSFHYIKRILETLFVHRISHGTMPLRNILKVSQLHILTFEGISQVGNFSIHVVLRNLKIPGSKAKKIPYPTKNPFTWMFWLVSCPNYTYELGSWIGFTVMTQCVPVAFFTLVAFIQMTVWAKGKHRSYLKEFRDYPSLRSSILPFIL</sequence>
<keyword evidence="11" id="KW-0521">NADP</keyword>
<dbReference type="EC" id="1.3.1.93" evidence="5"/>
<dbReference type="PROSITE" id="PS50244">
    <property type="entry name" value="S5A_REDUCTASE"/>
    <property type="match status" value="1"/>
</dbReference>
<evidence type="ECO:0000256" key="13">
    <source>
        <dbReference type="ARBA" id="ARBA00022990"/>
    </source>
</evidence>
<dbReference type="Pfam" id="PF02544">
    <property type="entry name" value="Steroid_dh"/>
    <property type="match status" value="1"/>
</dbReference>
<comment type="catalytic activity">
    <reaction evidence="22">
        <text>(2E,8Z,11Z,14Z)-eicosatetraenoyl-CoA + NADPH + H(+) = (8Z,11Z,14Z)-eicosatrienoyl-CoA + NADP(+)</text>
        <dbReference type="Rhea" id="RHEA:39319"/>
        <dbReference type="ChEBI" id="CHEBI:15378"/>
        <dbReference type="ChEBI" id="CHEBI:57783"/>
        <dbReference type="ChEBI" id="CHEBI:58349"/>
        <dbReference type="ChEBI" id="CHEBI:74264"/>
        <dbReference type="ChEBI" id="CHEBI:76412"/>
    </reaction>
    <physiologicalReaction direction="left-to-right" evidence="22">
        <dbReference type="Rhea" id="RHEA:39320"/>
    </physiologicalReaction>
</comment>
<evidence type="ECO:0000313" key="32">
    <source>
        <dbReference type="Ensembl" id="ENSMAMP00000060762.1"/>
    </source>
</evidence>
<evidence type="ECO:0000256" key="3">
    <source>
        <dbReference type="ARBA" id="ARBA00004991"/>
    </source>
</evidence>
<keyword evidence="17" id="KW-0275">Fatty acid biosynthesis</keyword>
<reference evidence="32" key="2">
    <citation type="submission" date="2025-09" db="UniProtKB">
        <authorList>
            <consortium name="Ensembl"/>
        </authorList>
    </citation>
    <scope>IDENTIFICATION</scope>
</reference>
<keyword evidence="14" id="KW-0560">Oxidoreductase</keyword>
<evidence type="ECO:0000256" key="7">
    <source>
        <dbReference type="ARBA" id="ARBA00022553"/>
    </source>
</evidence>
<feature type="region of interest" description="Disordered" evidence="28">
    <location>
        <begin position="12"/>
        <end position="34"/>
    </location>
</feature>
<comment type="catalytic activity">
    <reaction evidence="18">
        <text>(2E)-hexadecenoyl-CoA + NADPH + H(+) = hexadecanoyl-CoA + NADP(+)</text>
        <dbReference type="Rhea" id="RHEA:36143"/>
        <dbReference type="ChEBI" id="CHEBI:15378"/>
        <dbReference type="ChEBI" id="CHEBI:57379"/>
        <dbReference type="ChEBI" id="CHEBI:57783"/>
        <dbReference type="ChEBI" id="CHEBI:58349"/>
        <dbReference type="ChEBI" id="CHEBI:61526"/>
    </reaction>
    <physiologicalReaction direction="left-to-right" evidence="18">
        <dbReference type="Rhea" id="RHEA:36144"/>
    </physiologicalReaction>
</comment>
<comment type="pathway">
    <text evidence="3">Sphingolipid metabolism.</text>
</comment>
<dbReference type="InterPro" id="IPR001104">
    <property type="entry name" value="3-oxo-5_a-steroid_4-DH_C"/>
</dbReference>
<evidence type="ECO:0000256" key="21">
    <source>
        <dbReference type="ARBA" id="ARBA00050808"/>
    </source>
</evidence>
<comment type="catalytic activity">
    <reaction evidence="19">
        <text>(2E,7Z,10Z,13Z,16Z)-docosapentaenoyl-CoA + NADPH + H(+) = (7Z,10Z,13Z,16Z)-docosatetraenoyl-CoA + NADP(+)</text>
        <dbReference type="Rhea" id="RHEA:39331"/>
        <dbReference type="ChEBI" id="CHEBI:15378"/>
        <dbReference type="ChEBI" id="CHEBI:57783"/>
        <dbReference type="ChEBI" id="CHEBI:58349"/>
        <dbReference type="ChEBI" id="CHEBI:73856"/>
        <dbReference type="ChEBI" id="CHEBI:76416"/>
    </reaction>
    <physiologicalReaction direction="left-to-right" evidence="19">
        <dbReference type="Rhea" id="RHEA:39332"/>
    </physiologicalReaction>
</comment>
<dbReference type="AlphaFoldDB" id="A0A7N9ATB3"/>
<proteinExistence type="inferred from homology"/>
<feature type="transmembrane region" description="Helical" evidence="29">
    <location>
        <begin position="265"/>
        <end position="291"/>
    </location>
</feature>
<evidence type="ECO:0000256" key="5">
    <source>
        <dbReference type="ARBA" id="ARBA00012530"/>
    </source>
</evidence>
<evidence type="ECO:0000256" key="22">
    <source>
        <dbReference type="ARBA" id="ARBA00051464"/>
    </source>
</evidence>
<evidence type="ECO:0000256" key="19">
    <source>
        <dbReference type="ARBA" id="ARBA00050400"/>
    </source>
</evidence>
<evidence type="ECO:0000256" key="9">
    <source>
        <dbReference type="ARBA" id="ARBA00022824"/>
    </source>
</evidence>
<evidence type="ECO:0000256" key="25">
    <source>
        <dbReference type="ARBA" id="ARBA00072713"/>
    </source>
</evidence>
<evidence type="ECO:0000256" key="16">
    <source>
        <dbReference type="ARBA" id="ARBA00023136"/>
    </source>
</evidence>
<comment type="catalytic activity">
    <reaction evidence="20">
        <text>octadecanoyl-CoA + NADP(+) = (2E)-octadecenoyl-CoA + NADPH + H(+)</text>
        <dbReference type="Rhea" id="RHEA:35351"/>
        <dbReference type="ChEBI" id="CHEBI:15378"/>
        <dbReference type="ChEBI" id="CHEBI:57394"/>
        <dbReference type="ChEBI" id="CHEBI:57783"/>
        <dbReference type="ChEBI" id="CHEBI:58349"/>
        <dbReference type="ChEBI" id="CHEBI:71412"/>
    </reaction>
    <physiologicalReaction direction="right-to-left" evidence="20">
        <dbReference type="Rhea" id="RHEA:35353"/>
    </physiologicalReaction>
</comment>
<keyword evidence="8 29" id="KW-0812">Transmembrane</keyword>
<organism evidence="32 33">
    <name type="scientific">Mastacembelus armatus</name>
    <name type="common">zig-zag eel</name>
    <dbReference type="NCBI Taxonomy" id="205130"/>
    <lineage>
        <taxon>Eukaryota</taxon>
        <taxon>Metazoa</taxon>
        <taxon>Chordata</taxon>
        <taxon>Craniata</taxon>
        <taxon>Vertebrata</taxon>
        <taxon>Euteleostomi</taxon>
        <taxon>Actinopterygii</taxon>
        <taxon>Neopterygii</taxon>
        <taxon>Teleostei</taxon>
        <taxon>Neoteleostei</taxon>
        <taxon>Acanthomorphata</taxon>
        <taxon>Anabantaria</taxon>
        <taxon>Synbranchiformes</taxon>
        <taxon>Mastacembelidae</taxon>
        <taxon>Mastacembelus</taxon>
    </lineage>
</organism>
<dbReference type="PANTHER" id="PTHR10556">
    <property type="entry name" value="3-OXO-5-ALPHA-STEROID 4-DEHYDROGENASE"/>
    <property type="match status" value="1"/>
</dbReference>
<evidence type="ECO:0000259" key="31">
    <source>
        <dbReference type="Pfam" id="PF21696"/>
    </source>
</evidence>
<evidence type="ECO:0000256" key="20">
    <source>
        <dbReference type="ARBA" id="ARBA00050733"/>
    </source>
</evidence>
<keyword evidence="9" id="KW-0256">Endoplasmic reticulum</keyword>
<evidence type="ECO:0000256" key="2">
    <source>
        <dbReference type="ARBA" id="ARBA00004760"/>
    </source>
</evidence>
<keyword evidence="16 29" id="KW-0472">Membrane</keyword>
<dbReference type="GeneTree" id="ENSGT00950000182886"/>
<evidence type="ECO:0000259" key="30">
    <source>
        <dbReference type="Pfam" id="PF02544"/>
    </source>
</evidence>
<evidence type="ECO:0000256" key="4">
    <source>
        <dbReference type="ARBA" id="ARBA00007742"/>
    </source>
</evidence>
<keyword evidence="6" id="KW-0444">Lipid biosynthesis</keyword>
<evidence type="ECO:0000256" key="26">
    <source>
        <dbReference type="ARBA" id="ARBA00078575"/>
    </source>
</evidence>
<comment type="similarity">
    <text evidence="4">Belongs to the steroid 5-alpha reductase family.</text>
</comment>
<comment type="pathway">
    <text evidence="2">Lipid metabolism; sphingolipid metabolism.</text>
</comment>
<comment type="catalytic activity">
    <reaction evidence="23">
        <text>(2E,7Z,10Z,13Z,16Z,19Z)-docosahexaenoyl-CoA + NADPH + H(+) = (7Z,10Z,13Z,16Z,19Z)-docosapentaenoyl-CoA + NADP(+)</text>
        <dbReference type="Rhea" id="RHEA:39467"/>
        <dbReference type="ChEBI" id="CHEBI:15378"/>
        <dbReference type="ChEBI" id="CHEBI:57783"/>
        <dbReference type="ChEBI" id="CHEBI:58349"/>
        <dbReference type="ChEBI" id="CHEBI:73870"/>
        <dbReference type="ChEBI" id="CHEBI:76461"/>
    </reaction>
    <physiologicalReaction direction="left-to-right" evidence="23">
        <dbReference type="Rhea" id="RHEA:39468"/>
    </physiologicalReaction>
</comment>
<evidence type="ECO:0000256" key="6">
    <source>
        <dbReference type="ARBA" id="ARBA00022516"/>
    </source>
</evidence>
<dbReference type="Gene3D" id="3.10.20.90">
    <property type="entry name" value="Phosphatidylinositol 3-kinase Catalytic Subunit, Chain A, domain 1"/>
    <property type="match status" value="1"/>
</dbReference>
<evidence type="ECO:0000256" key="17">
    <source>
        <dbReference type="ARBA" id="ARBA00023160"/>
    </source>
</evidence>
<evidence type="ECO:0000256" key="14">
    <source>
        <dbReference type="ARBA" id="ARBA00023002"/>
    </source>
</evidence>
<feature type="domain" description="TECR-like N-terminal" evidence="31">
    <location>
        <begin position="42"/>
        <end position="118"/>
    </location>
</feature>
<dbReference type="Ensembl" id="ENSMAMT00000048829.1">
    <property type="protein sequence ID" value="ENSMAMP00000060762.1"/>
    <property type="gene ID" value="ENSMAMG00000020631.2"/>
</dbReference>
<evidence type="ECO:0000256" key="1">
    <source>
        <dbReference type="ARBA" id="ARBA00004477"/>
    </source>
</evidence>
<name>A0A7N9ATB3_9TELE</name>
<evidence type="ECO:0000256" key="11">
    <source>
        <dbReference type="ARBA" id="ARBA00022857"/>
    </source>
</evidence>
<evidence type="ECO:0000256" key="27">
    <source>
        <dbReference type="ARBA" id="ARBA00081803"/>
    </source>
</evidence>
<dbReference type="PANTHER" id="PTHR10556:SF31">
    <property type="entry name" value="VERY-LONG-CHAIN ENOYL-COA REDUCTASE"/>
    <property type="match status" value="1"/>
</dbReference>
<keyword evidence="15" id="KW-0443">Lipid metabolism</keyword>
<evidence type="ECO:0000256" key="18">
    <source>
        <dbReference type="ARBA" id="ARBA00050319"/>
    </source>
</evidence>
<dbReference type="FunFam" id="3.10.20.90:FF:000083">
    <property type="entry name" value="Trans-2,3-enoyl-CoA reductase b"/>
    <property type="match status" value="1"/>
</dbReference>
<protein>
    <recommendedName>
        <fullName evidence="25">Very-long-chain enoyl-CoA reductase</fullName>
        <ecNumber evidence="5">1.3.1.93</ecNumber>
    </recommendedName>
    <alternativeName>
        <fullName evidence="27">Synaptic glycoprotein SC2</fullName>
    </alternativeName>
    <alternativeName>
        <fullName evidence="26">Trans-2,3-enoyl-CoA reductase</fullName>
    </alternativeName>
</protein>
<feature type="compositionally biased region" description="Basic and acidic residues" evidence="28">
    <location>
        <begin position="13"/>
        <end position="24"/>
    </location>
</feature>
<keyword evidence="7" id="KW-0597">Phosphoprotein</keyword>
<evidence type="ECO:0000256" key="24">
    <source>
        <dbReference type="ARBA" id="ARBA00057553"/>
    </source>
</evidence>
<evidence type="ECO:0000256" key="8">
    <source>
        <dbReference type="ARBA" id="ARBA00022692"/>
    </source>
</evidence>
<keyword evidence="12 29" id="KW-1133">Transmembrane helix</keyword>
<keyword evidence="33" id="KW-1185">Reference proteome</keyword>
<dbReference type="InterPro" id="IPR039357">
    <property type="entry name" value="SRD5A/TECR"/>
</dbReference>
<evidence type="ECO:0000256" key="29">
    <source>
        <dbReference type="SAM" id="Phobius"/>
    </source>
</evidence>
<dbReference type="GO" id="GO:0102758">
    <property type="term" value="F:very-long-chain enoyl-CoA reductase activity"/>
    <property type="evidence" value="ECO:0007669"/>
    <property type="project" value="UniProtKB-EC"/>
</dbReference>
<evidence type="ECO:0000256" key="10">
    <source>
        <dbReference type="ARBA" id="ARBA00022832"/>
    </source>
</evidence>
<evidence type="ECO:0000256" key="28">
    <source>
        <dbReference type="SAM" id="MobiDB-lite"/>
    </source>
</evidence>
<feature type="domain" description="3-oxo-5-alpha-steroid 4-dehydrogenase C-terminal" evidence="30">
    <location>
        <begin position="213"/>
        <end position="318"/>
    </location>
</feature>
<evidence type="ECO:0000256" key="15">
    <source>
        <dbReference type="ARBA" id="ARBA00023098"/>
    </source>
</evidence>
<dbReference type="Pfam" id="PF21696">
    <property type="entry name" value="TECR_N"/>
    <property type="match status" value="1"/>
</dbReference>
<dbReference type="GO" id="GO:0042761">
    <property type="term" value="P:very long-chain fatty acid biosynthetic process"/>
    <property type="evidence" value="ECO:0007669"/>
    <property type="project" value="TreeGrafter"/>
</dbReference>
<dbReference type="InterPro" id="IPR049127">
    <property type="entry name" value="TECR-like_N"/>
</dbReference>
<keyword evidence="10" id="KW-0276">Fatty acid metabolism</keyword>
<accession>A0A7N9ATB3</accession>
<comment type="function">
    <text evidence="24">Involved in both the production of very long-chain fatty acids for sphingolipid synthesis and the degradation of the sphingosine moiety in sphingolipids through the sphingosine 1-phosphate metabolic pathway. Catalyzes the last of the four reactions of the long-chain fatty acids elongation cycle. This endoplasmic reticulum-bound enzymatic process, allows the addition of 2 carbons to the chain of long- and very long-chain fatty acids/VLCFAs per cycle. This enzyme reduces the trans-2,3-enoyl-CoA fatty acid intermediate to an acyl-CoA that can be further elongated by entering a new cycle of elongation. Thereby, it participates in the production of VLCFAs of different chain lengths that are involved in multiple biological processes as precursors of membrane lipids and lipid mediators. Catalyzes the saturation step of the sphingosine 1-phosphate metabolic pathway, the conversion of trans-2-hexadecenoyl-CoA to palmitoyl-CoA.</text>
</comment>
<dbReference type="GO" id="GO:0005789">
    <property type="term" value="C:endoplasmic reticulum membrane"/>
    <property type="evidence" value="ECO:0007669"/>
    <property type="project" value="UniProtKB-SubCell"/>
</dbReference>
<comment type="catalytic activity">
    <reaction evidence="21">
        <text>a very-long-chain 2,3-saturated fatty acyl-CoA + NADP(+) = a very-long-chain (2E)-enoyl-CoA + NADPH + H(+)</text>
        <dbReference type="Rhea" id="RHEA:14473"/>
        <dbReference type="ChEBI" id="CHEBI:15378"/>
        <dbReference type="ChEBI" id="CHEBI:57783"/>
        <dbReference type="ChEBI" id="CHEBI:58349"/>
        <dbReference type="ChEBI" id="CHEBI:83724"/>
        <dbReference type="ChEBI" id="CHEBI:83728"/>
        <dbReference type="EC" id="1.3.1.93"/>
    </reaction>
    <physiologicalReaction direction="right-to-left" evidence="21">
        <dbReference type="Rhea" id="RHEA:14475"/>
    </physiologicalReaction>
</comment>
<evidence type="ECO:0000313" key="33">
    <source>
        <dbReference type="Proteomes" id="UP000261640"/>
    </source>
</evidence>
<feature type="compositionally biased region" description="Basic residues" evidence="28">
    <location>
        <begin position="25"/>
        <end position="34"/>
    </location>
</feature>
<reference evidence="32" key="1">
    <citation type="submission" date="2025-08" db="UniProtKB">
        <authorList>
            <consortium name="Ensembl"/>
        </authorList>
    </citation>
    <scope>IDENTIFICATION</scope>
</reference>
<evidence type="ECO:0000256" key="23">
    <source>
        <dbReference type="ARBA" id="ARBA00052468"/>
    </source>
</evidence>